<dbReference type="AlphaFoldDB" id="A0A151IGI5"/>
<reference evidence="1 2" key="1">
    <citation type="submission" date="2016-03" db="EMBL/GenBank/DDBJ databases">
        <title>Cyphomyrmex costatus WGS genome.</title>
        <authorList>
            <person name="Nygaard S."/>
            <person name="Hu H."/>
            <person name="Boomsma J."/>
            <person name="Zhang G."/>
        </authorList>
    </citation>
    <scope>NUCLEOTIDE SEQUENCE [LARGE SCALE GENOMIC DNA]</scope>
    <source>
        <strain evidence="1">MS0001</strain>
        <tissue evidence="1">Whole body</tissue>
    </source>
</reference>
<dbReference type="PANTHER" id="PTHR47501:SF5">
    <property type="entry name" value="HAT C-TERMINAL DIMERISATION DOMAIN-CONTAINING PROTEIN"/>
    <property type="match status" value="1"/>
</dbReference>
<sequence>MASHETDSQSSQIKLSQSLFDLRLAKFIASSMIPLKVVEDPFFKEFLDLFNISTFGLRITSRRLLTREFDNLYDKINSTIREKIEKIDFVCTTADIWSTKKRSFLGVTAHWINDSLERESVTLACRRFYSPHTYIRIAELINEINHNFNIDCKKITATITDNGSNFLKAFREYGVKENSMEIVADVEEEFVAIVTKDHDDTFDSNSNNGGDEDILTTSNNENIDQDLHNCLPNHLKCAAHTISLCVTTDVTNFFKRSKEFQELHKKTIGKCNSLWKLTTRPKSAEIIESILSCSLRKPGETRWNSLYDSMKQICQYKEKMIPLCRSLGIRNIFLPSDFAYLEEHIMCTRPLAEALDILQAKGDKNTFYGILLPCLVTARKKLKNLTEEETPLTYCKPLAECLLASFEKRFQTFLNLSTSESEAAAIAALSYPAFKNKWLRCIPVDKHEKILGAFKTVVAKQMDALLTQSQSNQPQQSCSFSDYFDFGSPLRNEEAEAIYLDAELLILQYFKETSQDLLLLDRYPSIKKVFIEYNTPLPSSAPVERMFS</sequence>
<gene>
    <name evidence="1" type="ORF">ALC62_08684</name>
</gene>
<evidence type="ECO:0000313" key="2">
    <source>
        <dbReference type="Proteomes" id="UP000078542"/>
    </source>
</evidence>
<dbReference type="Proteomes" id="UP000078542">
    <property type="component" value="Unassembled WGS sequence"/>
</dbReference>
<evidence type="ECO:0000313" key="1">
    <source>
        <dbReference type="EMBL" id="KYN00540.1"/>
    </source>
</evidence>
<evidence type="ECO:0008006" key="3">
    <source>
        <dbReference type="Google" id="ProtNLM"/>
    </source>
</evidence>
<keyword evidence="2" id="KW-1185">Reference proteome</keyword>
<protein>
    <recommendedName>
        <fullName evidence="3">AC9 transposase</fullName>
    </recommendedName>
</protein>
<dbReference type="SUPFAM" id="SSF53098">
    <property type="entry name" value="Ribonuclease H-like"/>
    <property type="match status" value="1"/>
</dbReference>
<accession>A0A151IGI5</accession>
<name>A0A151IGI5_9HYME</name>
<dbReference type="PANTHER" id="PTHR47501">
    <property type="entry name" value="TRANSPOSASE-RELATED"/>
    <property type="match status" value="1"/>
</dbReference>
<dbReference type="EMBL" id="KQ977697">
    <property type="protein sequence ID" value="KYN00540.1"/>
    <property type="molecule type" value="Genomic_DNA"/>
</dbReference>
<proteinExistence type="predicted"/>
<dbReference type="InterPro" id="IPR012337">
    <property type="entry name" value="RNaseH-like_sf"/>
</dbReference>
<organism evidence="1 2">
    <name type="scientific">Cyphomyrmex costatus</name>
    <dbReference type="NCBI Taxonomy" id="456900"/>
    <lineage>
        <taxon>Eukaryota</taxon>
        <taxon>Metazoa</taxon>
        <taxon>Ecdysozoa</taxon>
        <taxon>Arthropoda</taxon>
        <taxon>Hexapoda</taxon>
        <taxon>Insecta</taxon>
        <taxon>Pterygota</taxon>
        <taxon>Neoptera</taxon>
        <taxon>Endopterygota</taxon>
        <taxon>Hymenoptera</taxon>
        <taxon>Apocrita</taxon>
        <taxon>Aculeata</taxon>
        <taxon>Formicoidea</taxon>
        <taxon>Formicidae</taxon>
        <taxon>Myrmicinae</taxon>
        <taxon>Cyphomyrmex</taxon>
    </lineage>
</organism>